<gene>
    <name evidence="2" type="ORF">LEP1GSC062_1166</name>
</gene>
<keyword evidence="1" id="KW-0472">Membrane</keyword>
<reference evidence="2" key="1">
    <citation type="submission" date="2013-05" db="EMBL/GenBank/DDBJ databases">
        <authorList>
            <person name="Harkins D.M."/>
            <person name="Durkin A.S."/>
            <person name="Brinkac L.M."/>
            <person name="Haft D.H."/>
            <person name="Selengut J.D."/>
            <person name="Sanka R."/>
            <person name="DePew J."/>
            <person name="Purushe J."/>
            <person name="Hartskeerl R.A."/>
            <person name="Ahmed A."/>
            <person name="van der Linden H."/>
            <person name="Goris M.G.A."/>
            <person name="Vinetz J.M."/>
            <person name="Sutton G.G."/>
            <person name="Nierman W.C."/>
            <person name="Fouts D.E."/>
        </authorList>
    </citation>
    <scope>NUCLEOTIDE SEQUENCE [LARGE SCALE GENOMIC DNA]</scope>
    <source>
        <strain evidence="2">L 60</strain>
    </source>
</reference>
<name>V6IEN2_9LEPT</name>
<keyword evidence="1" id="KW-1133">Transmembrane helix</keyword>
<evidence type="ECO:0000256" key="1">
    <source>
        <dbReference type="SAM" id="Phobius"/>
    </source>
</evidence>
<keyword evidence="3" id="KW-1185">Reference proteome</keyword>
<comment type="caution">
    <text evidence="2">The sequence shown here is derived from an EMBL/GenBank/DDBJ whole genome shotgun (WGS) entry which is preliminary data.</text>
</comment>
<evidence type="ECO:0000313" key="2">
    <source>
        <dbReference type="EMBL" id="EQA62853.1"/>
    </source>
</evidence>
<sequence>MNFSEWKTRSVLGGSYSFLHNRVSKILHLKAGFTLKLAVFYFIGMSKKNHF</sequence>
<dbReference type="Proteomes" id="UP000018747">
    <property type="component" value="Unassembled WGS sequence"/>
</dbReference>
<accession>V6IEN2</accession>
<keyword evidence="1" id="KW-0812">Transmembrane</keyword>
<protein>
    <submittedName>
        <fullName evidence="2">Uncharacterized protein</fullName>
    </submittedName>
</protein>
<proteinExistence type="predicted"/>
<feature type="transmembrane region" description="Helical" evidence="1">
    <location>
        <begin position="26"/>
        <end position="44"/>
    </location>
</feature>
<evidence type="ECO:0000313" key="3">
    <source>
        <dbReference type="Proteomes" id="UP000018747"/>
    </source>
</evidence>
<dbReference type="EMBL" id="AHMT02000027">
    <property type="protein sequence ID" value="EQA62853.1"/>
    <property type="molecule type" value="Genomic_DNA"/>
</dbReference>
<dbReference type="AlphaFoldDB" id="V6IEN2"/>
<organism evidence="2 3">
    <name type="scientific">Leptospira alexanderi serovar Manhao 3 str. L 60</name>
    <dbReference type="NCBI Taxonomy" id="1049759"/>
    <lineage>
        <taxon>Bacteria</taxon>
        <taxon>Pseudomonadati</taxon>
        <taxon>Spirochaetota</taxon>
        <taxon>Spirochaetia</taxon>
        <taxon>Leptospirales</taxon>
        <taxon>Leptospiraceae</taxon>
        <taxon>Leptospira</taxon>
    </lineage>
</organism>